<sequence>MIPDRWNDYKAIGNVIEQTNFVAFKVPLHEKICKSLPKLQRHTTRDIIEAFPNIGLVINLTNTQTSSKYYQPDDWLSNGIDYKWIKVKGHVTPQQHLLVEFCRTVKKFMAKNPTKLIGIHCTHGLNRTGYFVCSYMVLVMNMDPDDAIRRFNIARGYEIERENYLVGIRRHCTDSRLKYRISQERNETEQSTRPSDRKRSYSSSSSSRDFIHNKRHKLNEPEDHHSSKPFYNATSSRRTVDRSVTHYPSNSSRHDPNNGYKTNRNLYTWSNKNLNQNRFRKESHQLSYSNKQYRDKSTSSKPNRYSYRSNDI</sequence>
<evidence type="ECO:0000256" key="2">
    <source>
        <dbReference type="ARBA" id="ARBA00022912"/>
    </source>
</evidence>
<feature type="region of interest" description="Disordered" evidence="3">
    <location>
        <begin position="181"/>
        <end position="265"/>
    </location>
</feature>
<dbReference type="InterPro" id="IPR003595">
    <property type="entry name" value="Tyr_Pase_cat"/>
</dbReference>
<dbReference type="PANTHER" id="PTHR10367">
    <property type="entry name" value="MRNA-CAPPING ENZYME"/>
    <property type="match status" value="1"/>
</dbReference>
<feature type="domain" description="Tyrosine specific protein phosphatases" evidence="4">
    <location>
        <begin position="99"/>
        <end position="166"/>
    </location>
</feature>
<evidence type="ECO:0000259" key="4">
    <source>
        <dbReference type="PROSITE" id="PS50056"/>
    </source>
</evidence>
<dbReference type="InterPro" id="IPR016130">
    <property type="entry name" value="Tyr_Pase_AS"/>
</dbReference>
<dbReference type="InterPro" id="IPR000340">
    <property type="entry name" value="Dual-sp_phosphatase_cat-dom"/>
</dbReference>
<organism evidence="5 6">
    <name type="scientific">Polypedilum vanderplanki</name>
    <name type="common">Sleeping chironomid midge</name>
    <dbReference type="NCBI Taxonomy" id="319348"/>
    <lineage>
        <taxon>Eukaryota</taxon>
        <taxon>Metazoa</taxon>
        <taxon>Ecdysozoa</taxon>
        <taxon>Arthropoda</taxon>
        <taxon>Hexapoda</taxon>
        <taxon>Insecta</taxon>
        <taxon>Pterygota</taxon>
        <taxon>Neoptera</taxon>
        <taxon>Endopterygota</taxon>
        <taxon>Diptera</taxon>
        <taxon>Nematocera</taxon>
        <taxon>Chironomoidea</taxon>
        <taxon>Chironomidae</taxon>
        <taxon>Chironominae</taxon>
        <taxon>Polypedilum</taxon>
        <taxon>Polypedilum</taxon>
    </lineage>
</organism>
<feature type="compositionally biased region" description="Polar residues" evidence="3">
    <location>
        <begin position="299"/>
        <end position="312"/>
    </location>
</feature>
<gene>
    <name evidence="5" type="ORF">PVAND_010030</name>
</gene>
<protein>
    <recommendedName>
        <fullName evidence="4">Tyrosine specific protein phosphatases domain-containing protein</fullName>
    </recommendedName>
</protein>
<feature type="region of interest" description="Disordered" evidence="3">
    <location>
        <begin position="278"/>
        <end position="312"/>
    </location>
</feature>
<feature type="compositionally biased region" description="Basic and acidic residues" evidence="3">
    <location>
        <begin position="181"/>
        <end position="199"/>
    </location>
</feature>
<keyword evidence="2" id="KW-0904">Protein phosphatase</keyword>
<dbReference type="SMART" id="SM00404">
    <property type="entry name" value="PTPc_motif"/>
    <property type="match status" value="1"/>
</dbReference>
<accession>A0A9J6CEL2</accession>
<dbReference type="SUPFAM" id="SSF52799">
    <property type="entry name" value="(Phosphotyrosine protein) phosphatases II"/>
    <property type="match status" value="1"/>
</dbReference>
<dbReference type="GO" id="GO:0004721">
    <property type="term" value="F:phosphoprotein phosphatase activity"/>
    <property type="evidence" value="ECO:0007669"/>
    <property type="project" value="UniProtKB-KW"/>
</dbReference>
<dbReference type="SMART" id="SM00195">
    <property type="entry name" value="DSPc"/>
    <property type="match status" value="1"/>
</dbReference>
<dbReference type="GO" id="GO:0004651">
    <property type="term" value="F:polynucleotide 5'-phosphatase activity"/>
    <property type="evidence" value="ECO:0007669"/>
    <property type="project" value="TreeGrafter"/>
</dbReference>
<dbReference type="PANTHER" id="PTHR10367:SF9">
    <property type="entry name" value="DUAL-SPECIFICITY PHOSPHATASE 11 (RNA_RNP COMPLEX 1-INTERACTING)"/>
    <property type="match status" value="1"/>
</dbReference>
<evidence type="ECO:0000256" key="1">
    <source>
        <dbReference type="ARBA" id="ARBA00022801"/>
    </source>
</evidence>
<dbReference type="OrthoDB" id="428974at2759"/>
<evidence type="ECO:0000256" key="3">
    <source>
        <dbReference type="SAM" id="MobiDB-lite"/>
    </source>
</evidence>
<dbReference type="PROSITE" id="PS50056">
    <property type="entry name" value="TYR_PHOSPHATASE_2"/>
    <property type="match status" value="1"/>
</dbReference>
<dbReference type="Gene3D" id="3.90.190.10">
    <property type="entry name" value="Protein tyrosine phosphatase superfamily"/>
    <property type="match status" value="1"/>
</dbReference>
<dbReference type="AlphaFoldDB" id="A0A9J6CEL2"/>
<keyword evidence="1" id="KW-0378">Hydrolase</keyword>
<name>A0A9J6CEL2_POLVA</name>
<dbReference type="InterPro" id="IPR000387">
    <property type="entry name" value="Tyr_Pase_dom"/>
</dbReference>
<evidence type="ECO:0000313" key="6">
    <source>
        <dbReference type="Proteomes" id="UP001107558"/>
    </source>
</evidence>
<dbReference type="PROSITE" id="PS00383">
    <property type="entry name" value="TYR_PHOSPHATASE_1"/>
    <property type="match status" value="1"/>
</dbReference>
<comment type="caution">
    <text evidence="5">The sequence shown here is derived from an EMBL/GenBank/DDBJ whole genome shotgun (WGS) entry which is preliminary data.</text>
</comment>
<dbReference type="InterPro" id="IPR029021">
    <property type="entry name" value="Prot-tyrosine_phosphatase-like"/>
</dbReference>
<keyword evidence="6" id="KW-1185">Reference proteome</keyword>
<dbReference type="EMBL" id="JADBJN010000001">
    <property type="protein sequence ID" value="KAG5680524.1"/>
    <property type="molecule type" value="Genomic_DNA"/>
</dbReference>
<evidence type="ECO:0000313" key="5">
    <source>
        <dbReference type="EMBL" id="KAG5680524.1"/>
    </source>
</evidence>
<dbReference type="InterPro" id="IPR020422">
    <property type="entry name" value="TYR_PHOSPHATASE_DUAL_dom"/>
</dbReference>
<dbReference type="Proteomes" id="UP001107558">
    <property type="component" value="Chromosome 1"/>
</dbReference>
<dbReference type="Pfam" id="PF00782">
    <property type="entry name" value="DSPc"/>
    <property type="match status" value="1"/>
</dbReference>
<reference evidence="5" key="1">
    <citation type="submission" date="2021-03" db="EMBL/GenBank/DDBJ databases">
        <title>Chromosome level genome of the anhydrobiotic midge Polypedilum vanderplanki.</title>
        <authorList>
            <person name="Yoshida Y."/>
            <person name="Kikawada T."/>
            <person name="Gusev O."/>
        </authorList>
    </citation>
    <scope>NUCLEOTIDE SEQUENCE</scope>
    <source>
        <strain evidence="5">NIAS01</strain>
        <tissue evidence="5">Whole body or cell culture</tissue>
    </source>
</reference>
<proteinExistence type="predicted"/>
<dbReference type="InterPro" id="IPR051029">
    <property type="entry name" value="mRNA_Capping_Enz/RNA_Phosphat"/>
</dbReference>